<gene>
    <name evidence="1" type="ORF">Q8A67_014073</name>
</gene>
<organism evidence="1 2">
    <name type="scientific">Cirrhinus molitorella</name>
    <name type="common">mud carp</name>
    <dbReference type="NCBI Taxonomy" id="172907"/>
    <lineage>
        <taxon>Eukaryota</taxon>
        <taxon>Metazoa</taxon>
        <taxon>Chordata</taxon>
        <taxon>Craniata</taxon>
        <taxon>Vertebrata</taxon>
        <taxon>Euteleostomi</taxon>
        <taxon>Actinopterygii</taxon>
        <taxon>Neopterygii</taxon>
        <taxon>Teleostei</taxon>
        <taxon>Ostariophysi</taxon>
        <taxon>Cypriniformes</taxon>
        <taxon>Cyprinidae</taxon>
        <taxon>Labeoninae</taxon>
        <taxon>Labeonini</taxon>
        <taxon>Cirrhinus</taxon>
    </lineage>
</organism>
<dbReference type="EMBL" id="JAUYZG010000014">
    <property type="protein sequence ID" value="KAK2888698.1"/>
    <property type="molecule type" value="Genomic_DNA"/>
</dbReference>
<name>A0AA88PJQ7_9TELE</name>
<accession>A0AA88PJQ7</accession>
<dbReference type="AlphaFoldDB" id="A0AA88PJQ7"/>
<evidence type="ECO:0000313" key="2">
    <source>
        <dbReference type="Proteomes" id="UP001187343"/>
    </source>
</evidence>
<sequence length="73" mass="7977">MPRCIVVAVRGACAQRSSIFPSRAQKSSGCIEPLLLRFGRGDTFECKSAARVFPARTRAGTMNLRELPLNGPR</sequence>
<dbReference type="Proteomes" id="UP001187343">
    <property type="component" value="Unassembled WGS sequence"/>
</dbReference>
<proteinExistence type="predicted"/>
<keyword evidence="2" id="KW-1185">Reference proteome</keyword>
<protein>
    <submittedName>
        <fullName evidence="1">Uncharacterized protein</fullName>
    </submittedName>
</protein>
<comment type="caution">
    <text evidence="1">The sequence shown here is derived from an EMBL/GenBank/DDBJ whole genome shotgun (WGS) entry which is preliminary data.</text>
</comment>
<evidence type="ECO:0000313" key="1">
    <source>
        <dbReference type="EMBL" id="KAK2888698.1"/>
    </source>
</evidence>
<reference evidence="1" key="1">
    <citation type="submission" date="2023-08" db="EMBL/GenBank/DDBJ databases">
        <title>Chromosome-level Genome Assembly of mud carp (Cirrhinus molitorella).</title>
        <authorList>
            <person name="Liu H."/>
        </authorList>
    </citation>
    <scope>NUCLEOTIDE SEQUENCE</scope>
    <source>
        <strain evidence="1">Prfri</strain>
        <tissue evidence="1">Muscle</tissue>
    </source>
</reference>